<dbReference type="PANTHER" id="PTHR11716">
    <property type="entry name" value="PHOSPHOLIPASE A2 FAMILY MEMBER"/>
    <property type="match status" value="1"/>
</dbReference>
<comment type="similarity">
    <text evidence="2 5">Belongs to the phospholipase A2 family.</text>
</comment>
<dbReference type="PROSITE" id="PS00118">
    <property type="entry name" value="PA2_HIS"/>
    <property type="match status" value="1"/>
</dbReference>
<dbReference type="PROSITE" id="PS00119">
    <property type="entry name" value="PA2_ASP"/>
    <property type="match status" value="1"/>
</dbReference>
<evidence type="ECO:0000313" key="10">
    <source>
        <dbReference type="RefSeq" id="XP_030743854.2"/>
    </source>
</evidence>
<keyword evidence="6" id="KW-0378">Hydrolase</keyword>
<dbReference type="InterPro" id="IPR016090">
    <property type="entry name" value="PLA2-like_dom"/>
</dbReference>
<comment type="subcellular location">
    <subcellularLocation>
        <location evidence="1 6">Secreted</location>
    </subcellularLocation>
</comment>
<evidence type="ECO:0000256" key="5">
    <source>
        <dbReference type="RuleBase" id="RU003654"/>
    </source>
</evidence>
<reference evidence="10" key="1">
    <citation type="submission" date="2025-08" db="UniProtKB">
        <authorList>
            <consortium name="RefSeq"/>
        </authorList>
    </citation>
    <scope>IDENTIFICATION</scope>
</reference>
<organism evidence="9 10">
    <name type="scientific">Echinops telfairi</name>
    <name type="common">Lesser hedgehog tenrec</name>
    <dbReference type="NCBI Taxonomy" id="9371"/>
    <lineage>
        <taxon>Eukaryota</taxon>
        <taxon>Metazoa</taxon>
        <taxon>Chordata</taxon>
        <taxon>Craniata</taxon>
        <taxon>Vertebrata</taxon>
        <taxon>Euteleostomi</taxon>
        <taxon>Mammalia</taxon>
        <taxon>Eutheria</taxon>
        <taxon>Afrotheria</taxon>
        <taxon>Tenrecidae</taxon>
        <taxon>Tenrecinae</taxon>
        <taxon>Echinops</taxon>
    </lineage>
</organism>
<dbReference type="Pfam" id="PF00068">
    <property type="entry name" value="Phospholip_A2_1"/>
    <property type="match status" value="1"/>
</dbReference>
<keyword evidence="6" id="KW-0443">Lipid metabolism</keyword>
<dbReference type="RefSeq" id="XP_030743854.2">
    <property type="nucleotide sequence ID" value="XM_030887994.2"/>
</dbReference>
<evidence type="ECO:0000256" key="2">
    <source>
        <dbReference type="ARBA" id="ARBA00007056"/>
    </source>
</evidence>
<comment type="catalytic activity">
    <reaction evidence="6">
        <text>a 1,2-diacyl-sn-glycero-3-phosphocholine + H2O = a 1-acyl-sn-glycero-3-phosphocholine + a fatty acid + H(+)</text>
        <dbReference type="Rhea" id="RHEA:15801"/>
        <dbReference type="ChEBI" id="CHEBI:15377"/>
        <dbReference type="ChEBI" id="CHEBI:15378"/>
        <dbReference type="ChEBI" id="CHEBI:28868"/>
        <dbReference type="ChEBI" id="CHEBI:57643"/>
        <dbReference type="ChEBI" id="CHEBI:58168"/>
        <dbReference type="EC" id="3.1.1.4"/>
    </reaction>
</comment>
<dbReference type="InterPro" id="IPR033113">
    <property type="entry name" value="PLA2_histidine"/>
</dbReference>
<dbReference type="PRINTS" id="PR00389">
    <property type="entry name" value="PHPHLIPASEA2"/>
</dbReference>
<evidence type="ECO:0000256" key="4">
    <source>
        <dbReference type="ARBA" id="ARBA00023157"/>
    </source>
</evidence>
<dbReference type="Gene3D" id="1.20.90.10">
    <property type="entry name" value="Phospholipase A2 domain"/>
    <property type="match status" value="1"/>
</dbReference>
<keyword evidence="9" id="KW-1185">Reference proteome</keyword>
<evidence type="ECO:0000256" key="3">
    <source>
        <dbReference type="ARBA" id="ARBA00022525"/>
    </source>
</evidence>
<feature type="region of interest" description="Disordered" evidence="7">
    <location>
        <begin position="1"/>
        <end position="36"/>
    </location>
</feature>
<gene>
    <name evidence="10" type="primary">PLA2G2F</name>
</gene>
<evidence type="ECO:0000256" key="6">
    <source>
        <dbReference type="RuleBase" id="RU361236"/>
    </source>
</evidence>
<dbReference type="SMART" id="SM00085">
    <property type="entry name" value="PA2c"/>
    <property type="match status" value="1"/>
</dbReference>
<dbReference type="CDD" id="cd00125">
    <property type="entry name" value="PLA2c"/>
    <property type="match status" value="1"/>
</dbReference>
<sequence>MADGAQANPKGCRKKVPVRHPSGSEPSCFPASSPGRISRSSLGMKKLFAIALLAGSVLPMAQGSMLNLKCMVEAMTGRKAIRAFVGYGCYCGLGGQGLPVDGVDWCCHAHDCCYQKLFDLGCFPYVDPYDYTIENGTIVCSEHQKTECDQQACACDKDLALCFQSQVYHEEYRSYFNIRCQSSRPPCSIYEQHQEEVTCRQTRLPSTPPAPLARLTSEREGAGGGSGGSGLGKQREQVLGVEGRGGGGEASKSYLLPGAPAGPAPRPSRVPWKAGPGPRPLRSSSQP</sequence>
<evidence type="ECO:0000313" key="9">
    <source>
        <dbReference type="Proteomes" id="UP000694863"/>
    </source>
</evidence>
<comment type="cofactor">
    <cofactor evidence="6">
        <name>Ca(2+)</name>
        <dbReference type="ChEBI" id="CHEBI:29108"/>
    </cofactor>
</comment>
<evidence type="ECO:0000256" key="1">
    <source>
        <dbReference type="ARBA" id="ARBA00004613"/>
    </source>
</evidence>
<dbReference type="SUPFAM" id="SSF48619">
    <property type="entry name" value="Phospholipase A2, PLA2"/>
    <property type="match status" value="1"/>
</dbReference>
<proteinExistence type="inferred from homology"/>
<dbReference type="PANTHER" id="PTHR11716:SF8">
    <property type="entry name" value="GROUP IIF SECRETORY PHOSPHOLIPASE A2"/>
    <property type="match status" value="1"/>
</dbReference>
<dbReference type="Proteomes" id="UP000694863">
    <property type="component" value="Unplaced"/>
</dbReference>
<keyword evidence="4" id="KW-1015">Disulfide bond</keyword>
<protein>
    <recommendedName>
        <fullName evidence="6">Phospholipase A2</fullName>
        <ecNumber evidence="6">3.1.1.4</ecNumber>
    </recommendedName>
</protein>
<feature type="compositionally biased region" description="Gly residues" evidence="7">
    <location>
        <begin position="222"/>
        <end position="231"/>
    </location>
</feature>
<dbReference type="InterPro" id="IPR036444">
    <property type="entry name" value="PLipase_A2_dom_sf"/>
</dbReference>
<evidence type="ECO:0000259" key="8">
    <source>
        <dbReference type="SMART" id="SM00085"/>
    </source>
</evidence>
<evidence type="ECO:0000256" key="7">
    <source>
        <dbReference type="SAM" id="MobiDB-lite"/>
    </source>
</evidence>
<keyword evidence="3 6" id="KW-0964">Secreted</keyword>
<name>A0ABM1VMJ5_ECHTE</name>
<feature type="domain" description="Phospholipase A2-like central" evidence="8">
    <location>
        <begin position="64"/>
        <end position="181"/>
    </location>
</feature>
<dbReference type="EC" id="3.1.1.4" evidence="6"/>
<accession>A0ABM1VMJ5</accession>
<dbReference type="InterPro" id="IPR001211">
    <property type="entry name" value="PLA2"/>
</dbReference>
<dbReference type="InterPro" id="IPR033112">
    <property type="entry name" value="PLA2_Asp_AS"/>
</dbReference>
<dbReference type="GeneID" id="101647317"/>
<keyword evidence="6" id="KW-0106">Calcium</keyword>
<feature type="region of interest" description="Disordered" evidence="7">
    <location>
        <begin position="198"/>
        <end position="287"/>
    </location>
</feature>